<dbReference type="PANTHER" id="PTHR33365">
    <property type="entry name" value="YALI0B05434P"/>
    <property type="match status" value="1"/>
</dbReference>
<evidence type="ECO:0000313" key="4">
    <source>
        <dbReference type="Proteomes" id="UP001629113"/>
    </source>
</evidence>
<dbReference type="EMBL" id="JBFCZG010000001">
    <property type="protein sequence ID" value="KAL3428274.1"/>
    <property type="molecule type" value="Genomic_DNA"/>
</dbReference>
<reference evidence="3 4" key="1">
    <citation type="submission" date="2024-06" db="EMBL/GenBank/DDBJ databases">
        <title>Complete genome of Phlyctema vagabunda strain 19-DSS-EL-015.</title>
        <authorList>
            <person name="Fiorenzani C."/>
        </authorList>
    </citation>
    <scope>NUCLEOTIDE SEQUENCE [LARGE SCALE GENOMIC DNA]</scope>
    <source>
        <strain evidence="3 4">19-DSS-EL-015</strain>
    </source>
</reference>
<keyword evidence="4" id="KW-1185">Reference proteome</keyword>
<comment type="caution">
    <text evidence="3">The sequence shown here is derived from an EMBL/GenBank/DDBJ whole genome shotgun (WGS) entry which is preliminary data.</text>
</comment>
<dbReference type="Pfam" id="PF11807">
    <property type="entry name" value="UstYa"/>
    <property type="match status" value="1"/>
</dbReference>
<organism evidence="3 4">
    <name type="scientific">Phlyctema vagabunda</name>
    <dbReference type="NCBI Taxonomy" id="108571"/>
    <lineage>
        <taxon>Eukaryota</taxon>
        <taxon>Fungi</taxon>
        <taxon>Dikarya</taxon>
        <taxon>Ascomycota</taxon>
        <taxon>Pezizomycotina</taxon>
        <taxon>Leotiomycetes</taxon>
        <taxon>Helotiales</taxon>
        <taxon>Dermateaceae</taxon>
        <taxon>Phlyctema</taxon>
    </lineage>
</organism>
<comment type="pathway">
    <text evidence="1">Mycotoxin biosynthesis.</text>
</comment>
<dbReference type="Proteomes" id="UP001629113">
    <property type="component" value="Unassembled WGS sequence"/>
</dbReference>
<gene>
    <name evidence="3" type="ORF">PVAG01_01783</name>
</gene>
<evidence type="ECO:0000256" key="2">
    <source>
        <dbReference type="ARBA" id="ARBA00035112"/>
    </source>
</evidence>
<dbReference type="PANTHER" id="PTHR33365:SF4">
    <property type="entry name" value="CYCLOCHLOROTINE BIOSYNTHESIS PROTEIN O"/>
    <property type="match status" value="1"/>
</dbReference>
<evidence type="ECO:0000313" key="3">
    <source>
        <dbReference type="EMBL" id="KAL3428274.1"/>
    </source>
</evidence>
<dbReference type="InterPro" id="IPR021765">
    <property type="entry name" value="UstYa-like"/>
</dbReference>
<protein>
    <submittedName>
        <fullName evidence="3">Uncharacterized protein</fullName>
    </submittedName>
</protein>
<comment type="similarity">
    <text evidence="2">Belongs to the ustYa family.</text>
</comment>
<evidence type="ECO:0000256" key="1">
    <source>
        <dbReference type="ARBA" id="ARBA00004685"/>
    </source>
</evidence>
<sequence length="97" mass="11536">MIRKTLHIEYYGINEPDMHPYRMHIEHCIDVLREALMRRAELNPIPMEFNKKYRTASPVFVAAEHTCRNFDKIRDWAASQYPATHPLWLKALDGKRA</sequence>
<proteinExistence type="inferred from homology"/>
<accession>A0ABR4PYD8</accession>
<name>A0ABR4PYD8_9HELO</name>